<sequence>MAALAAMANEECTGHDSHAAASAGLAADALASMISSGGPVVPPTLPGSRPMRCDSASFGPFSPPIQRFLGDAAWRRRGSSIGHGGLDRLSDAGGVLHLEGAHSAAAGATIPLESADSDLLRDLAVRQTAQIAALREQLRHRSDLRRYTTVYMGATAPAFLVPTDTSDGADRALRRLRASVEHYRGVRFCKKSLKWIASISHKAKVRRLGVFTSEELAARAYDAAAYEIIAQQPDVPARHQPKPNFTREGERIPYSRRTRRHDKVMVENVAPLCRAKAQQQQQQQQQQQS</sequence>
<dbReference type="SUPFAM" id="SSF54171">
    <property type="entry name" value="DNA-binding domain"/>
    <property type="match status" value="1"/>
</dbReference>
<dbReference type="SMART" id="SM00380">
    <property type="entry name" value="AP2"/>
    <property type="match status" value="1"/>
</dbReference>
<dbReference type="PROSITE" id="PS51032">
    <property type="entry name" value="AP2_ERF"/>
    <property type="match status" value="1"/>
</dbReference>
<evidence type="ECO:0000256" key="4">
    <source>
        <dbReference type="ARBA" id="ARBA00023163"/>
    </source>
</evidence>
<keyword evidence="4" id="KW-0804">Transcription</keyword>
<dbReference type="Gene3D" id="3.30.730.10">
    <property type="entry name" value="AP2/ERF domain"/>
    <property type="match status" value="1"/>
</dbReference>
<evidence type="ECO:0000256" key="6">
    <source>
        <dbReference type="SAM" id="MobiDB-lite"/>
    </source>
</evidence>
<comment type="caution">
    <text evidence="8">The sequence shown here is derived from an EMBL/GenBank/DDBJ whole genome shotgun (WGS) entry which is preliminary data.</text>
</comment>
<dbReference type="InterPro" id="IPR016177">
    <property type="entry name" value="DNA-bd_dom_sf"/>
</dbReference>
<dbReference type="EMBL" id="VLTO01000006">
    <property type="protein sequence ID" value="KAA0176786.1"/>
    <property type="molecule type" value="Genomic_DNA"/>
</dbReference>
<organism evidence="8 9">
    <name type="scientific">Cafeteria roenbergensis</name>
    <name type="common">Marine flagellate</name>
    <dbReference type="NCBI Taxonomy" id="33653"/>
    <lineage>
        <taxon>Eukaryota</taxon>
        <taxon>Sar</taxon>
        <taxon>Stramenopiles</taxon>
        <taxon>Bigyra</taxon>
        <taxon>Opalozoa</taxon>
        <taxon>Bicosoecida</taxon>
        <taxon>Cafeteriaceae</taxon>
        <taxon>Cafeteria</taxon>
    </lineage>
</organism>
<dbReference type="GO" id="GO:0003700">
    <property type="term" value="F:DNA-binding transcription factor activity"/>
    <property type="evidence" value="ECO:0007669"/>
    <property type="project" value="InterPro"/>
</dbReference>
<dbReference type="OrthoDB" id="10559548at2759"/>
<evidence type="ECO:0000256" key="5">
    <source>
        <dbReference type="ARBA" id="ARBA00023242"/>
    </source>
</evidence>
<keyword evidence="2" id="KW-0805">Transcription regulation</keyword>
<feature type="region of interest" description="Disordered" evidence="6">
    <location>
        <begin position="236"/>
        <end position="261"/>
    </location>
</feature>
<name>A0A5A8EG04_CAFRO</name>
<comment type="subcellular location">
    <subcellularLocation>
        <location evidence="1">Nucleus</location>
    </subcellularLocation>
</comment>
<dbReference type="InterPro" id="IPR001471">
    <property type="entry name" value="AP2/ERF_dom"/>
</dbReference>
<gene>
    <name evidence="8" type="ORF">FNF27_01608</name>
</gene>
<evidence type="ECO:0000259" key="7">
    <source>
        <dbReference type="PROSITE" id="PS51032"/>
    </source>
</evidence>
<dbReference type="GO" id="GO:0003677">
    <property type="term" value="F:DNA binding"/>
    <property type="evidence" value="ECO:0007669"/>
    <property type="project" value="UniProtKB-KW"/>
</dbReference>
<feature type="domain" description="AP2/ERF" evidence="7">
    <location>
        <begin position="182"/>
        <end position="246"/>
    </location>
</feature>
<evidence type="ECO:0000256" key="3">
    <source>
        <dbReference type="ARBA" id="ARBA00023125"/>
    </source>
</evidence>
<evidence type="ECO:0000313" key="9">
    <source>
        <dbReference type="Proteomes" id="UP000322899"/>
    </source>
</evidence>
<dbReference type="Proteomes" id="UP000322899">
    <property type="component" value="Unassembled WGS sequence"/>
</dbReference>
<accession>A0A5A8EG04</accession>
<dbReference type="AlphaFoldDB" id="A0A5A8EG04"/>
<evidence type="ECO:0000256" key="2">
    <source>
        <dbReference type="ARBA" id="ARBA00023015"/>
    </source>
</evidence>
<reference evidence="8 9" key="1">
    <citation type="submission" date="2019-07" db="EMBL/GenBank/DDBJ databases">
        <title>Genomes of Cafeteria roenbergensis.</title>
        <authorList>
            <person name="Fischer M.G."/>
            <person name="Hackl T."/>
            <person name="Roman M."/>
        </authorList>
    </citation>
    <scope>NUCLEOTIDE SEQUENCE [LARGE SCALE GENOMIC DNA]</scope>
    <source>
        <strain evidence="8 9">E4-10P</strain>
    </source>
</reference>
<proteinExistence type="predicted"/>
<dbReference type="GO" id="GO:0005634">
    <property type="term" value="C:nucleus"/>
    <property type="evidence" value="ECO:0007669"/>
    <property type="project" value="UniProtKB-SubCell"/>
</dbReference>
<keyword evidence="3" id="KW-0238">DNA-binding</keyword>
<protein>
    <recommendedName>
        <fullName evidence="7">AP2/ERF domain-containing protein</fullName>
    </recommendedName>
</protein>
<dbReference type="InterPro" id="IPR036955">
    <property type="entry name" value="AP2/ERF_dom_sf"/>
</dbReference>
<evidence type="ECO:0000256" key="1">
    <source>
        <dbReference type="ARBA" id="ARBA00004123"/>
    </source>
</evidence>
<keyword evidence="5" id="KW-0539">Nucleus</keyword>
<evidence type="ECO:0000313" key="8">
    <source>
        <dbReference type="EMBL" id="KAA0176786.1"/>
    </source>
</evidence>